<feature type="domain" description="Nudix hydrolase" evidence="7">
    <location>
        <begin position="12"/>
        <end position="153"/>
    </location>
</feature>
<dbReference type="PANTHER" id="PTHR43046:SF12">
    <property type="entry name" value="GDP-MANNOSE MANNOSYL HYDROLASE"/>
    <property type="match status" value="1"/>
</dbReference>
<dbReference type="PIRSF" id="PIRSF037599">
    <property type="entry name" value="GDPMH"/>
    <property type="match status" value="1"/>
</dbReference>
<evidence type="ECO:0000256" key="6">
    <source>
        <dbReference type="PIRSR" id="PIRSR037599-4"/>
    </source>
</evidence>
<dbReference type="GO" id="GO:0046872">
    <property type="term" value="F:metal ion binding"/>
    <property type="evidence" value="ECO:0007669"/>
    <property type="project" value="UniProtKB-KW"/>
</dbReference>
<dbReference type="PANTHER" id="PTHR43046">
    <property type="entry name" value="GDP-MANNOSE MANNOSYL HYDROLASE"/>
    <property type="match status" value="1"/>
</dbReference>
<accession>F5RAR1</accession>
<keyword evidence="9" id="KW-1185">Reference proteome</keyword>
<feature type="site" description="Critical for catalysis" evidence="4">
    <location>
        <position position="123"/>
    </location>
</feature>
<feature type="binding site" evidence="5">
    <location>
        <position position="68"/>
    </location>
    <ligand>
        <name>Mg(2+)</name>
        <dbReference type="ChEBI" id="CHEBI:18420"/>
    </ligand>
</feature>
<proteinExistence type="predicted"/>
<feature type="binding site" evidence="5">
    <location>
        <position position="122"/>
    </location>
    <ligand>
        <name>Mg(2+)</name>
        <dbReference type="ChEBI" id="CHEBI:18420"/>
    </ligand>
</feature>
<feature type="short sequence motif" description="Nudix box" evidence="6">
    <location>
        <begin position="49"/>
        <end position="70"/>
    </location>
</feature>
<evidence type="ECO:0000256" key="1">
    <source>
        <dbReference type="ARBA" id="ARBA00022723"/>
    </source>
</evidence>
<dbReference type="Pfam" id="PF00293">
    <property type="entry name" value="NUDIX"/>
    <property type="match status" value="1"/>
</dbReference>
<evidence type="ECO:0000259" key="7">
    <source>
        <dbReference type="PROSITE" id="PS51462"/>
    </source>
</evidence>
<sequence>MLPKEVLIEVVRSAPLVSIDLIARRPDGAVLLGYRRNRPAQGFWFVPGGRILKGERMAEALVRIVRRELGEAVPVTGWRGAGVFEHLYDDNFAGVEGVGTHYVVLPHCLDVSADVVLAPDDQHDALQWFAVPELLARADVHPYTKAYFRTEGEGAA</sequence>
<dbReference type="eggNOG" id="COG1051">
    <property type="taxonomic scope" value="Bacteria"/>
</dbReference>
<dbReference type="EMBL" id="AFHG01000038">
    <property type="protein sequence ID" value="EGK72368.1"/>
    <property type="molecule type" value="Genomic_DNA"/>
</dbReference>
<dbReference type="SUPFAM" id="SSF55811">
    <property type="entry name" value="Nudix"/>
    <property type="match status" value="1"/>
</dbReference>
<evidence type="ECO:0000256" key="3">
    <source>
        <dbReference type="ARBA" id="ARBA00022842"/>
    </source>
</evidence>
<dbReference type="PROSITE" id="PS51462">
    <property type="entry name" value="NUDIX"/>
    <property type="match status" value="1"/>
</dbReference>
<keyword evidence="3 5" id="KW-0460">Magnesium</keyword>
<evidence type="ECO:0000313" key="8">
    <source>
        <dbReference type="EMBL" id="EGK72368.1"/>
    </source>
</evidence>
<reference evidence="8 9" key="1">
    <citation type="journal article" date="2011" name="J. Bacteriol.">
        <title>Genome sequence of Methyloversatilis universalis FAM5T, a methylotrophic representative of the order Rhodocyclales.</title>
        <authorList>
            <person name="Kittichotirat W."/>
            <person name="Good N.M."/>
            <person name="Hall R."/>
            <person name="Bringel F."/>
            <person name="Lajus A."/>
            <person name="Medigue C."/>
            <person name="Smalley N.E."/>
            <person name="Beck D."/>
            <person name="Bumgarner R."/>
            <person name="Vuilleumier S."/>
            <person name="Kalyuzhnaya M.G."/>
        </authorList>
    </citation>
    <scope>NUCLEOTIDE SEQUENCE [LARGE SCALE GENOMIC DNA]</scope>
    <source>
        <strain evidence="9">ATCC BAA-1314 / JCM 13912 / FAM5</strain>
    </source>
</reference>
<dbReference type="InterPro" id="IPR033715">
    <property type="entry name" value="GDPMH"/>
</dbReference>
<protein>
    <submittedName>
        <fullName evidence="8">GDP-mannose mannosyl hydrolase</fullName>
    </submittedName>
</protein>
<dbReference type="Proteomes" id="UP000005019">
    <property type="component" value="Unassembled WGS sequence"/>
</dbReference>
<keyword evidence="2 8" id="KW-0378">Hydrolase</keyword>
<dbReference type="InterPro" id="IPR015797">
    <property type="entry name" value="NUDIX_hydrolase-like_dom_sf"/>
</dbReference>
<dbReference type="InterPro" id="IPR000086">
    <property type="entry name" value="NUDIX_hydrolase_dom"/>
</dbReference>
<evidence type="ECO:0000313" key="9">
    <source>
        <dbReference type="Proteomes" id="UP000005019"/>
    </source>
</evidence>
<comment type="caution">
    <text evidence="8">The sequence shown here is derived from an EMBL/GenBank/DDBJ whole genome shotgun (WGS) entry which is preliminary data.</text>
</comment>
<name>F5RAR1_METUF</name>
<gene>
    <name evidence="8" type="ORF">METUNv1_01346</name>
</gene>
<dbReference type="AlphaFoldDB" id="F5RAR1"/>
<dbReference type="STRING" id="1000565.METUNv1_01346"/>
<evidence type="ECO:0000256" key="2">
    <source>
        <dbReference type="ARBA" id="ARBA00022801"/>
    </source>
</evidence>
<dbReference type="RefSeq" id="WP_008060081.1">
    <property type="nucleotide sequence ID" value="NZ_AFHG01000038.1"/>
</dbReference>
<feature type="binding site" evidence="5">
    <location>
        <position position="48"/>
    </location>
    <ligand>
        <name>Mg(2+)</name>
        <dbReference type="ChEBI" id="CHEBI:18420"/>
    </ligand>
</feature>
<dbReference type="NCBIfam" id="NF011963">
    <property type="entry name" value="PRK15434.1"/>
    <property type="match status" value="1"/>
</dbReference>
<organism evidence="8 9">
    <name type="scientific">Methyloversatilis universalis (strain ATCC BAA-1314 / DSM 25237 / JCM 13912 / CCUG 52030 / FAM5)</name>
    <dbReference type="NCBI Taxonomy" id="1000565"/>
    <lineage>
        <taxon>Bacteria</taxon>
        <taxon>Pseudomonadati</taxon>
        <taxon>Pseudomonadota</taxon>
        <taxon>Betaproteobacteria</taxon>
        <taxon>Nitrosomonadales</taxon>
        <taxon>Sterolibacteriaceae</taxon>
        <taxon>Methyloversatilis</taxon>
    </lineage>
</organism>
<dbReference type="CDD" id="cd03430">
    <property type="entry name" value="NUDIX_GDPMH_NudD"/>
    <property type="match status" value="1"/>
</dbReference>
<dbReference type="OrthoDB" id="542521at2"/>
<evidence type="ECO:0000256" key="5">
    <source>
        <dbReference type="PIRSR" id="PIRSR037599-3"/>
    </source>
</evidence>
<dbReference type="Gene3D" id="3.90.79.10">
    <property type="entry name" value="Nucleoside Triphosphate Pyrophosphohydrolase"/>
    <property type="match status" value="1"/>
</dbReference>
<dbReference type="GO" id="GO:0008727">
    <property type="term" value="F:GDP-mannose mannosyl hydrolase activity"/>
    <property type="evidence" value="ECO:0007669"/>
    <property type="project" value="InterPro"/>
</dbReference>
<evidence type="ECO:0000256" key="4">
    <source>
        <dbReference type="PIRSR" id="PIRSR037599-1"/>
    </source>
</evidence>
<keyword evidence="1 5" id="KW-0479">Metal-binding</keyword>
<comment type="cofactor">
    <cofactor evidence="5">
        <name>Mg(2+)</name>
        <dbReference type="ChEBI" id="CHEBI:18420"/>
    </cofactor>
    <text evidence="5">Binds 1 Mg(2+) ion per subunit.</text>
</comment>